<name>T0IKV1_9SPHN</name>
<keyword evidence="3" id="KW-1185">Reference proteome</keyword>
<dbReference type="PATRIC" id="fig|1331060.3.peg.3794"/>
<sequence length="102" mass="12879">MTLIWKAAAALSLAVAGLGAAATPAQAQYYHAGWRDGRDHRWDNRRWDNRRWNDRRHWRGDRRDWRRHGGYYRSHYRYRPRCWTEWRYDRWRHRDVRVRICR</sequence>
<feature type="chain" id="PRO_5004577306" evidence="1">
    <location>
        <begin position="28"/>
        <end position="102"/>
    </location>
</feature>
<protein>
    <submittedName>
        <fullName evidence="2">Uncharacterized protein</fullName>
    </submittedName>
</protein>
<evidence type="ECO:0000313" key="2">
    <source>
        <dbReference type="EMBL" id="EQB12365.1"/>
    </source>
</evidence>
<comment type="caution">
    <text evidence="2">The sequence shown here is derived from an EMBL/GenBank/DDBJ whole genome shotgun (WGS) entry which is preliminary data.</text>
</comment>
<accession>T0IKV1</accession>
<organism evidence="2 3">
    <name type="scientific">Sphingobium lactosutens DS20</name>
    <dbReference type="NCBI Taxonomy" id="1331060"/>
    <lineage>
        <taxon>Bacteria</taxon>
        <taxon>Pseudomonadati</taxon>
        <taxon>Pseudomonadota</taxon>
        <taxon>Alphaproteobacteria</taxon>
        <taxon>Sphingomonadales</taxon>
        <taxon>Sphingomonadaceae</taxon>
        <taxon>Sphingobium</taxon>
    </lineage>
</organism>
<proteinExistence type="predicted"/>
<evidence type="ECO:0000256" key="1">
    <source>
        <dbReference type="SAM" id="SignalP"/>
    </source>
</evidence>
<dbReference type="RefSeq" id="WP_021227482.1">
    <property type="nucleotide sequence ID" value="NZ_ATDP01000103.1"/>
</dbReference>
<reference evidence="2 3" key="1">
    <citation type="journal article" date="2013" name="Genome Announc.">
        <title>Draft Genome Sequence of Sphingobium lactosutens Strain DS20T, Isolated from a Hexachlorocyclohexane Dumpsite.</title>
        <authorList>
            <person name="Kumar R."/>
            <person name="Dwivedi V."/>
            <person name="Negi V."/>
            <person name="Khurana J.P."/>
            <person name="Lal R."/>
        </authorList>
    </citation>
    <scope>NUCLEOTIDE SEQUENCE [LARGE SCALE GENOMIC DNA]</scope>
    <source>
        <strain evidence="2 3">DS20</strain>
    </source>
</reference>
<dbReference type="Proteomes" id="UP000015531">
    <property type="component" value="Unassembled WGS sequence"/>
</dbReference>
<dbReference type="AlphaFoldDB" id="T0IKV1"/>
<keyword evidence="1" id="KW-0732">Signal</keyword>
<dbReference type="EMBL" id="ATDP01000103">
    <property type="protein sequence ID" value="EQB12365.1"/>
    <property type="molecule type" value="Genomic_DNA"/>
</dbReference>
<gene>
    <name evidence="2" type="ORF">RLDS_19655</name>
</gene>
<evidence type="ECO:0000313" key="3">
    <source>
        <dbReference type="Proteomes" id="UP000015531"/>
    </source>
</evidence>
<feature type="signal peptide" evidence="1">
    <location>
        <begin position="1"/>
        <end position="27"/>
    </location>
</feature>